<keyword evidence="8" id="KW-1185">Reference proteome</keyword>
<dbReference type="Gramene" id="OIV89458">
    <property type="protein sequence ID" value="OIV89458"/>
    <property type="gene ID" value="TanjilG_21673"/>
</dbReference>
<keyword evidence="5" id="KW-0812">Transmembrane</keyword>
<evidence type="ECO:0000313" key="7">
    <source>
        <dbReference type="EMBL" id="OIV89458.1"/>
    </source>
</evidence>
<accession>A0A1J7GMX7</accession>
<dbReference type="PANTHER" id="PTHR47449">
    <property type="entry name" value="GLYCEROPHOSPHODIESTER PHOSPHODIESTERASE GDPD4"/>
    <property type="match status" value="1"/>
</dbReference>
<feature type="region of interest" description="Disordered" evidence="4">
    <location>
        <begin position="32"/>
        <end position="58"/>
    </location>
</feature>
<dbReference type="GO" id="GO:0006071">
    <property type="term" value="P:glycerol metabolic process"/>
    <property type="evidence" value="ECO:0007669"/>
    <property type="project" value="UniProtKB-KW"/>
</dbReference>
<feature type="domain" description="GP-PDE" evidence="6">
    <location>
        <begin position="198"/>
        <end position="447"/>
    </location>
</feature>
<keyword evidence="2" id="KW-0319">Glycerol metabolism</keyword>
<evidence type="ECO:0000256" key="3">
    <source>
        <dbReference type="ARBA" id="ARBA00047512"/>
    </source>
</evidence>
<dbReference type="GO" id="GO:0008889">
    <property type="term" value="F:glycerophosphodiester phosphodiesterase activity"/>
    <property type="evidence" value="ECO:0007669"/>
    <property type="project" value="UniProtKB-EC"/>
</dbReference>
<reference evidence="7 8" key="1">
    <citation type="journal article" date="2017" name="Plant Biotechnol. J.">
        <title>A comprehensive draft genome sequence for lupin (Lupinus angustifolius), an emerging health food: insights into plant-microbe interactions and legume evolution.</title>
        <authorList>
            <person name="Hane J.K."/>
            <person name="Ming Y."/>
            <person name="Kamphuis L.G."/>
            <person name="Nelson M.N."/>
            <person name="Garg G."/>
            <person name="Atkins C.A."/>
            <person name="Bayer P.E."/>
            <person name="Bravo A."/>
            <person name="Bringans S."/>
            <person name="Cannon S."/>
            <person name="Edwards D."/>
            <person name="Foley R."/>
            <person name="Gao L.L."/>
            <person name="Harrison M.J."/>
            <person name="Huang W."/>
            <person name="Hurgobin B."/>
            <person name="Li S."/>
            <person name="Liu C.W."/>
            <person name="McGrath A."/>
            <person name="Morahan G."/>
            <person name="Murray J."/>
            <person name="Weller J."/>
            <person name="Jian J."/>
            <person name="Singh K.B."/>
        </authorList>
    </citation>
    <scope>NUCLEOTIDE SEQUENCE [LARGE SCALE GENOMIC DNA]</scope>
    <source>
        <strain evidence="8">cv. Tanjil</strain>
        <tissue evidence="7">Whole plant</tissue>
    </source>
</reference>
<dbReference type="InterPro" id="IPR017946">
    <property type="entry name" value="PLC-like_Pdiesterase_TIM-brl"/>
</dbReference>
<gene>
    <name evidence="7" type="ORF">TanjilG_21673</name>
</gene>
<feature type="compositionally biased region" description="Low complexity" evidence="4">
    <location>
        <begin position="81"/>
        <end position="99"/>
    </location>
</feature>
<dbReference type="EC" id="3.1.4.46" evidence="1"/>
<proteinExistence type="predicted"/>
<feature type="transmembrane region" description="Helical" evidence="5">
    <location>
        <begin position="182"/>
        <end position="201"/>
    </location>
</feature>
<protein>
    <recommendedName>
        <fullName evidence="1">glycerophosphodiester phosphodiesterase</fullName>
        <ecNumber evidence="1">3.1.4.46</ecNumber>
    </recommendedName>
</protein>
<dbReference type="SUPFAM" id="SSF51695">
    <property type="entry name" value="PLC-like phosphodiesterases"/>
    <property type="match status" value="1"/>
</dbReference>
<dbReference type="Gene3D" id="3.20.20.190">
    <property type="entry name" value="Phosphatidylinositol (PI) phosphodiesterase"/>
    <property type="match status" value="1"/>
</dbReference>
<evidence type="ECO:0000256" key="1">
    <source>
        <dbReference type="ARBA" id="ARBA00012247"/>
    </source>
</evidence>
<comment type="catalytic activity">
    <reaction evidence="3">
        <text>a sn-glycero-3-phosphodiester + H2O = an alcohol + sn-glycerol 3-phosphate + H(+)</text>
        <dbReference type="Rhea" id="RHEA:12969"/>
        <dbReference type="ChEBI" id="CHEBI:15377"/>
        <dbReference type="ChEBI" id="CHEBI:15378"/>
        <dbReference type="ChEBI" id="CHEBI:30879"/>
        <dbReference type="ChEBI" id="CHEBI:57597"/>
        <dbReference type="ChEBI" id="CHEBI:83408"/>
        <dbReference type="EC" id="3.1.4.46"/>
    </reaction>
</comment>
<dbReference type="CDD" id="cd08556">
    <property type="entry name" value="GDPD"/>
    <property type="match status" value="1"/>
</dbReference>
<evidence type="ECO:0000256" key="4">
    <source>
        <dbReference type="SAM" id="MobiDB-lite"/>
    </source>
</evidence>
<dbReference type="AlphaFoldDB" id="A0A1J7GMX7"/>
<sequence>MDENSDFPEWEFLQNSDDSLDFSPHLDSPLIKPNHFSLHHHHPDSTSNSETDPSEVDRNFDDSYVANQLFPDGEKPFLVKESSSSSLPSSSSSLSNPENIESGDDSDCDTKMMMVVDEIKTTEILLDDVTPAAAGGGFDDSKEGDKNYDENDNENEYKRRVVAWWKVPFEVLKYWVVRVSPVPVWSLSVAATAAFLGLVILGRRLYKMKRKTQTLKLNLALDDKMAAYLSALHSQVDCIEIDVSRSSDGVLFALHDRDLQRLSGNTTSKVGHMSSKEIRELGATRHSVEKFNDESIPTIQDALLLTSNSVQQIILDVKVGPPFFEKGLAEDILNIVEKTECRNCVIWAKSDNLAREVIKISSEITVGYIVMREPKTGVRTNLLRMKGAEVVGVYHPLIDEKLMKILHRRNKKVYAWTVDDEESMQKMLFENVDAIVTGDPTLLQQLMQNTRTQCLEEGYSLPN</sequence>
<dbReference type="PANTHER" id="PTHR47449:SF2">
    <property type="entry name" value="GLYCEROPHOSPHODIESTER PHOSPHODIESTERASE GDPD4"/>
    <property type="match status" value="1"/>
</dbReference>
<dbReference type="STRING" id="3871.A0A1J7GMX7"/>
<name>A0A1J7GMX7_LUPAN</name>
<dbReference type="PROSITE" id="PS51704">
    <property type="entry name" value="GP_PDE"/>
    <property type="match status" value="1"/>
</dbReference>
<evidence type="ECO:0000259" key="6">
    <source>
        <dbReference type="PROSITE" id="PS51704"/>
    </source>
</evidence>
<feature type="region of interest" description="Disordered" evidence="4">
    <location>
        <begin position="75"/>
        <end position="108"/>
    </location>
</feature>
<evidence type="ECO:0000256" key="5">
    <source>
        <dbReference type="SAM" id="Phobius"/>
    </source>
</evidence>
<dbReference type="InterPro" id="IPR044236">
    <property type="entry name" value="GDPD4"/>
</dbReference>
<dbReference type="Pfam" id="PF03009">
    <property type="entry name" value="GDPD"/>
    <property type="match status" value="1"/>
</dbReference>
<dbReference type="Proteomes" id="UP000188354">
    <property type="component" value="Unassembled WGS sequence"/>
</dbReference>
<dbReference type="InterPro" id="IPR030395">
    <property type="entry name" value="GP_PDE_dom"/>
</dbReference>
<dbReference type="GO" id="GO:0006629">
    <property type="term" value="P:lipid metabolic process"/>
    <property type="evidence" value="ECO:0007669"/>
    <property type="project" value="InterPro"/>
</dbReference>
<organism evidence="7 8">
    <name type="scientific">Lupinus angustifolius</name>
    <name type="common">Narrow-leaved blue lupine</name>
    <dbReference type="NCBI Taxonomy" id="3871"/>
    <lineage>
        <taxon>Eukaryota</taxon>
        <taxon>Viridiplantae</taxon>
        <taxon>Streptophyta</taxon>
        <taxon>Embryophyta</taxon>
        <taxon>Tracheophyta</taxon>
        <taxon>Spermatophyta</taxon>
        <taxon>Magnoliopsida</taxon>
        <taxon>eudicotyledons</taxon>
        <taxon>Gunneridae</taxon>
        <taxon>Pentapetalae</taxon>
        <taxon>rosids</taxon>
        <taxon>fabids</taxon>
        <taxon>Fabales</taxon>
        <taxon>Fabaceae</taxon>
        <taxon>Papilionoideae</taxon>
        <taxon>50 kb inversion clade</taxon>
        <taxon>genistoids sensu lato</taxon>
        <taxon>core genistoids</taxon>
        <taxon>Genisteae</taxon>
        <taxon>Lupinus</taxon>
    </lineage>
</organism>
<keyword evidence="5" id="KW-0472">Membrane</keyword>
<keyword evidence="5" id="KW-1133">Transmembrane helix</keyword>
<dbReference type="EMBL" id="KV862292">
    <property type="protein sequence ID" value="OIV89458.1"/>
    <property type="molecule type" value="Genomic_DNA"/>
</dbReference>
<evidence type="ECO:0000313" key="8">
    <source>
        <dbReference type="Proteomes" id="UP000188354"/>
    </source>
</evidence>
<evidence type="ECO:0000256" key="2">
    <source>
        <dbReference type="ARBA" id="ARBA00022798"/>
    </source>
</evidence>